<dbReference type="GO" id="GO:0003723">
    <property type="term" value="F:RNA binding"/>
    <property type="evidence" value="ECO:0007669"/>
    <property type="project" value="UniProtKB-UniRule"/>
</dbReference>
<feature type="domain" description="Cyclic nucleotide-binding" evidence="25">
    <location>
        <begin position="659"/>
        <end position="739"/>
    </location>
</feature>
<dbReference type="SUPFAM" id="SSF51206">
    <property type="entry name" value="cAMP-binding domain-like"/>
    <property type="match status" value="1"/>
</dbReference>
<dbReference type="PANTHER" id="PTHR45651">
    <property type="entry name" value="CYCLIC NUCLEOTIDE-GATED ION CHANNEL 15-RELATED-RELATED"/>
    <property type="match status" value="1"/>
</dbReference>
<dbReference type="InterPro" id="IPR012677">
    <property type="entry name" value="Nucleotide-bd_a/b_plait_sf"/>
</dbReference>
<dbReference type="FunFam" id="2.60.120.10:FF:000024">
    <property type="entry name" value="Cyclic nucleotide-gated ion channel 1"/>
    <property type="match status" value="1"/>
</dbReference>
<evidence type="ECO:0000256" key="12">
    <source>
        <dbReference type="ARBA" id="ARBA00022946"/>
    </source>
</evidence>
<evidence type="ECO:0000256" key="5">
    <source>
        <dbReference type="ARBA" id="ARBA00022528"/>
    </source>
</evidence>
<keyword evidence="19" id="KW-0407">Ion channel</keyword>
<dbReference type="GO" id="GO:1990904">
    <property type="term" value="C:ribonucleoprotein complex"/>
    <property type="evidence" value="ECO:0007669"/>
    <property type="project" value="UniProtKB-KW"/>
</dbReference>
<dbReference type="InterPro" id="IPR035979">
    <property type="entry name" value="RBD_domain_sf"/>
</dbReference>
<evidence type="ECO:0000259" key="25">
    <source>
        <dbReference type="PROSITE" id="PS50042"/>
    </source>
</evidence>
<evidence type="ECO:0000256" key="19">
    <source>
        <dbReference type="ARBA" id="ARBA00023303"/>
    </source>
</evidence>
<keyword evidence="28" id="KW-1185">Reference proteome</keyword>
<evidence type="ECO:0000256" key="20">
    <source>
        <dbReference type="ARBA" id="ARBA00056117"/>
    </source>
</evidence>
<dbReference type="InterPro" id="IPR018490">
    <property type="entry name" value="cNMP-bd_dom_sf"/>
</dbReference>
<dbReference type="PROSITE" id="PS50102">
    <property type="entry name" value="RRM"/>
    <property type="match status" value="2"/>
</dbReference>
<feature type="transmembrane region" description="Helical" evidence="24">
    <location>
        <begin position="460"/>
        <end position="483"/>
    </location>
</feature>
<dbReference type="SUPFAM" id="SSF81324">
    <property type="entry name" value="Voltage-gated potassium channels"/>
    <property type="match status" value="1"/>
</dbReference>
<feature type="transmembrane region" description="Helical" evidence="24">
    <location>
        <begin position="336"/>
        <end position="357"/>
    </location>
</feature>
<dbReference type="Gene3D" id="2.60.120.10">
    <property type="entry name" value="Jelly Rolls"/>
    <property type="match status" value="1"/>
</dbReference>
<dbReference type="Gene3D" id="3.30.70.330">
    <property type="match status" value="2"/>
</dbReference>
<keyword evidence="13 24" id="KW-1133">Transmembrane helix</keyword>
<keyword evidence="12" id="KW-0809">Transit peptide</keyword>
<dbReference type="GO" id="GO:0031965">
    <property type="term" value="C:nuclear membrane"/>
    <property type="evidence" value="ECO:0007669"/>
    <property type="project" value="UniProtKB-SubCell"/>
</dbReference>
<evidence type="ECO:0000313" key="28">
    <source>
        <dbReference type="Proteomes" id="UP000467840"/>
    </source>
</evidence>
<keyword evidence="6" id="KW-0597">Phosphoprotein</keyword>
<dbReference type="GO" id="GO:0044325">
    <property type="term" value="F:transmembrane transporter binding"/>
    <property type="evidence" value="ECO:0007669"/>
    <property type="project" value="UniProtKB-ARBA"/>
</dbReference>
<keyword evidence="7" id="KW-0934">Plastid</keyword>
<dbReference type="Proteomes" id="UP000467840">
    <property type="component" value="Chromosome 8"/>
</dbReference>
<feature type="region of interest" description="Disordered" evidence="23">
    <location>
        <begin position="166"/>
        <end position="188"/>
    </location>
</feature>
<evidence type="ECO:0000256" key="14">
    <source>
        <dbReference type="ARBA" id="ARBA00023065"/>
    </source>
</evidence>
<feature type="domain" description="RRM" evidence="26">
    <location>
        <begin position="196"/>
        <end position="281"/>
    </location>
</feature>
<keyword evidence="18" id="KW-1071">Ligand-gated ion channel</keyword>
<dbReference type="SUPFAM" id="SSF54928">
    <property type="entry name" value="RNA-binding domain, RBD"/>
    <property type="match status" value="2"/>
</dbReference>
<feature type="transmembrane region" description="Helical" evidence="24">
    <location>
        <begin position="586"/>
        <end position="605"/>
    </location>
</feature>
<sequence length="870" mass="97791">MSTAAASSLVLPSHPKTLSLCNPNKPTSLFFVSPSSSSLSLHAKGTISITDSLFHSFGALRLPFSSRFVPNVAVSSEFGQEEEVSSDGDEPTFSPDLKLFVGNLPFSVDSAQLAGLFESAGNVEMVEVIYDKVTGRSRGFGFVTMSSTEEAEAAAQQFNGYELEGRSLRVNSGPPPQKEPSFSRGPRGGEAFDSANRLYVGNLSWNVDNLALETFFSEQGRVLDAKVVYDRESGRSRGFGFVTYGSAEEVENAIESLNGVAHAEAHPEQKDRSMSLAGSSPYRNGEDNMDPRGPVIDKWNKIFFAACLTSLFVDPLFFLLPQVENNCIHVSTNLEVAFTVIRSLADVVYIFHIFVRFRMAYVAPSSRVIGRGELVVDPAKIASRYLDRDFWFDMLAAQPIPQVLTWAVMPSLRGSSMVHTRIVIRTCIIIQYLLRLYLIFPLSSQINKATGVVLETAWAGAAYNLVLYMLASHVLGCLWYLLAIERQEHCWRKVCSLEQGECNYSFIDCSFVDDPGRVSWLISSNVSNLCDPSSGFFEFGIYGDALASQVTSSSFFKKFFYCLWWAFRNLNSLGQGLSTSTYIGEINYAMIVGIVSLMLFGLLIGNMQRYLQSSSARLEQWRTFKTDAERWMRHRQLPHEMKESVRRYNQHRWYSSLILDEQMLDAICERLKPCLYDQGTCLVRESDPVNEMIFIIRGRLNSYTTNGGRADFFNSCVIAPGDFCGEELLTWALDPRSNSNITLPLSTRTVIAITDVEAFALIAEDLKFVAYQFRRLNSKQLRHVFRFHSPQWRTWAACFIQAAWFRYKRRKEEAELNRIKTSMSGGKKERTCSSSLLQVATNFTIYASKLAASTRRGGPKPEEPDFTDEK</sequence>
<keyword evidence="17" id="KW-0687">Ribonucleoprotein</keyword>
<dbReference type="GO" id="GO:0005216">
    <property type="term" value="F:monoatomic ion channel activity"/>
    <property type="evidence" value="ECO:0007669"/>
    <property type="project" value="InterPro"/>
</dbReference>
<dbReference type="Gene3D" id="1.10.287.70">
    <property type="match status" value="1"/>
</dbReference>
<evidence type="ECO:0000313" key="27">
    <source>
        <dbReference type="EMBL" id="KAF2289922.1"/>
    </source>
</evidence>
<reference evidence="27 28" key="1">
    <citation type="journal article" date="2020" name="Mol. Plant">
        <title>The Chromosome-Based Rubber Tree Genome Provides New Insights into Spurge Genome Evolution and Rubber Biosynthesis.</title>
        <authorList>
            <person name="Liu J."/>
            <person name="Shi C."/>
            <person name="Shi C.C."/>
            <person name="Li W."/>
            <person name="Zhang Q.J."/>
            <person name="Zhang Y."/>
            <person name="Li K."/>
            <person name="Lu H.F."/>
            <person name="Shi C."/>
            <person name="Zhu S.T."/>
            <person name="Xiao Z.Y."/>
            <person name="Nan H."/>
            <person name="Yue Y."/>
            <person name="Zhu X.G."/>
            <person name="Wu Y."/>
            <person name="Hong X.N."/>
            <person name="Fan G.Y."/>
            <person name="Tong Y."/>
            <person name="Zhang D."/>
            <person name="Mao C.L."/>
            <person name="Liu Y.L."/>
            <person name="Hao S.J."/>
            <person name="Liu W.Q."/>
            <person name="Lv M.Q."/>
            <person name="Zhang H.B."/>
            <person name="Liu Y."/>
            <person name="Hu-Tang G.R."/>
            <person name="Wang J.P."/>
            <person name="Wang J.H."/>
            <person name="Sun Y.H."/>
            <person name="Ni S.B."/>
            <person name="Chen W.B."/>
            <person name="Zhang X.C."/>
            <person name="Jiao Y.N."/>
            <person name="Eichler E.E."/>
            <person name="Li G.H."/>
            <person name="Liu X."/>
            <person name="Gao L.Z."/>
        </authorList>
    </citation>
    <scope>NUCLEOTIDE SEQUENCE [LARGE SCALE GENOMIC DNA]</scope>
    <source>
        <strain evidence="28">cv. GT1</strain>
        <tissue evidence="27">Leaf</tissue>
    </source>
</reference>
<dbReference type="InterPro" id="IPR000595">
    <property type="entry name" value="cNMP-bd_dom"/>
</dbReference>
<keyword evidence="8" id="KW-0507">mRNA processing</keyword>
<evidence type="ECO:0000256" key="3">
    <source>
        <dbReference type="ARBA" id="ARBA00010486"/>
    </source>
</evidence>
<evidence type="ECO:0000259" key="26">
    <source>
        <dbReference type="PROSITE" id="PS50102"/>
    </source>
</evidence>
<dbReference type="Pfam" id="PF00076">
    <property type="entry name" value="RRM_1"/>
    <property type="match status" value="2"/>
</dbReference>
<comment type="caution">
    <text evidence="27">The sequence shown here is derived from an EMBL/GenBank/DDBJ whole genome shotgun (WGS) entry which is preliminary data.</text>
</comment>
<dbReference type="CDD" id="cd00038">
    <property type="entry name" value="CAP_ED"/>
    <property type="match status" value="1"/>
</dbReference>
<dbReference type="SMART" id="SM00360">
    <property type="entry name" value="RRM"/>
    <property type="match status" value="2"/>
</dbReference>
<evidence type="ECO:0000256" key="7">
    <source>
        <dbReference type="ARBA" id="ARBA00022640"/>
    </source>
</evidence>
<evidence type="ECO:0000256" key="24">
    <source>
        <dbReference type="SAM" id="Phobius"/>
    </source>
</evidence>
<evidence type="ECO:0000256" key="2">
    <source>
        <dbReference type="ARBA" id="ARBA00004232"/>
    </source>
</evidence>
<comment type="subunit">
    <text evidence="21">Interacts (via N-terminus) with DMI1 (via c-terminus). The Nod factor has no effect on this interaction, implying that the complex is maintained after activation.</text>
</comment>
<feature type="domain" description="RRM" evidence="26">
    <location>
        <begin position="97"/>
        <end position="175"/>
    </location>
</feature>
<dbReference type="InterPro" id="IPR014710">
    <property type="entry name" value="RmlC-like_jellyroll"/>
</dbReference>
<evidence type="ECO:0000256" key="16">
    <source>
        <dbReference type="ARBA" id="ARBA00023242"/>
    </source>
</evidence>
<evidence type="ECO:0000256" key="21">
    <source>
        <dbReference type="ARBA" id="ARBA00064416"/>
    </source>
</evidence>
<evidence type="ECO:0000256" key="17">
    <source>
        <dbReference type="ARBA" id="ARBA00023274"/>
    </source>
</evidence>
<feature type="transmembrane region" description="Helical" evidence="24">
    <location>
        <begin position="422"/>
        <end position="440"/>
    </location>
</feature>
<dbReference type="GO" id="GO:0009409">
    <property type="term" value="P:response to cold"/>
    <property type="evidence" value="ECO:0007669"/>
    <property type="project" value="UniProtKB-ARBA"/>
</dbReference>
<dbReference type="AlphaFoldDB" id="A0A6A6KLW6"/>
<evidence type="ECO:0000256" key="13">
    <source>
        <dbReference type="ARBA" id="ARBA00022989"/>
    </source>
</evidence>
<name>A0A6A6KLW6_HEVBR</name>
<protein>
    <recommendedName>
        <fullName evidence="29">Cyclic nucleotide-binding domain-containing protein</fullName>
    </recommendedName>
</protein>
<keyword evidence="10" id="KW-0677">Repeat</keyword>
<keyword evidence="5" id="KW-0150">Chloroplast</keyword>
<evidence type="ECO:0000256" key="23">
    <source>
        <dbReference type="SAM" id="MobiDB-lite"/>
    </source>
</evidence>
<evidence type="ECO:0000256" key="10">
    <source>
        <dbReference type="ARBA" id="ARBA00022737"/>
    </source>
</evidence>
<evidence type="ECO:0000256" key="6">
    <source>
        <dbReference type="ARBA" id="ARBA00022553"/>
    </source>
</evidence>
<dbReference type="FunFam" id="3.30.70.330:FF:000423">
    <property type="entry name" value="Ribonucleoprotein A, chloroplastic"/>
    <property type="match status" value="1"/>
</dbReference>
<dbReference type="PANTHER" id="PTHR45651:SF16">
    <property type="entry name" value="PROTEIN CNGC15A"/>
    <property type="match status" value="1"/>
</dbReference>
<keyword evidence="9 24" id="KW-0812">Transmembrane</keyword>
<organism evidence="27 28">
    <name type="scientific">Hevea brasiliensis</name>
    <name type="common">Para rubber tree</name>
    <name type="synonym">Siphonia brasiliensis</name>
    <dbReference type="NCBI Taxonomy" id="3981"/>
    <lineage>
        <taxon>Eukaryota</taxon>
        <taxon>Viridiplantae</taxon>
        <taxon>Streptophyta</taxon>
        <taxon>Embryophyta</taxon>
        <taxon>Tracheophyta</taxon>
        <taxon>Spermatophyta</taxon>
        <taxon>Magnoliopsida</taxon>
        <taxon>eudicotyledons</taxon>
        <taxon>Gunneridae</taxon>
        <taxon>Pentapetalae</taxon>
        <taxon>rosids</taxon>
        <taxon>fabids</taxon>
        <taxon>Malpighiales</taxon>
        <taxon>Euphorbiaceae</taxon>
        <taxon>Crotonoideae</taxon>
        <taxon>Micrandreae</taxon>
        <taxon>Hevea</taxon>
    </lineage>
</organism>
<dbReference type="InterPro" id="IPR000504">
    <property type="entry name" value="RRM_dom"/>
</dbReference>
<keyword evidence="16" id="KW-0539">Nucleus</keyword>
<dbReference type="Pfam" id="PF00520">
    <property type="entry name" value="Ion_trans"/>
    <property type="match status" value="1"/>
</dbReference>
<keyword evidence="4" id="KW-0813">Transport</keyword>
<dbReference type="SMART" id="SM00100">
    <property type="entry name" value="cNMP"/>
    <property type="match status" value="1"/>
</dbReference>
<accession>A0A6A6KLW6</accession>
<keyword evidence="15 24" id="KW-0472">Membrane</keyword>
<keyword evidence="11 22" id="KW-0694">RNA-binding</keyword>
<evidence type="ECO:0000256" key="22">
    <source>
        <dbReference type="PROSITE-ProRule" id="PRU00176"/>
    </source>
</evidence>
<evidence type="ECO:0000256" key="9">
    <source>
        <dbReference type="ARBA" id="ARBA00022692"/>
    </source>
</evidence>
<comment type="similarity">
    <text evidence="3">Belongs to the cyclic nucleotide-gated cation channel (TC 1.A.1.5) family.</text>
</comment>
<evidence type="ECO:0000256" key="11">
    <source>
        <dbReference type="ARBA" id="ARBA00022884"/>
    </source>
</evidence>
<comment type="function">
    <text evidence="20">Cyclic nucleotide-gated channel involved in the establishment of both rhizobial and mycorrhizal associations. Required for full activation of nuclear-localized Ca(2+) oscillations by Nod and Myc factors. Simultaneous activation of the K(+)-permeable channel DMI1 and the Ca(2+) channel CNGC15 can give rise to sustained Ca(2+) oscillations. May function during fertilization in both female and male gametophytic Ca(2+) signaling.</text>
</comment>
<keyword evidence="14" id="KW-0406">Ion transport</keyword>
<gene>
    <name evidence="27" type="ORF">GH714_039180</name>
</gene>
<evidence type="ECO:0000256" key="18">
    <source>
        <dbReference type="ARBA" id="ARBA00023286"/>
    </source>
</evidence>
<evidence type="ECO:0008006" key="29">
    <source>
        <dbReference type="Google" id="ProtNLM"/>
    </source>
</evidence>
<dbReference type="InterPro" id="IPR005821">
    <property type="entry name" value="Ion_trans_dom"/>
</dbReference>
<proteinExistence type="inferred from homology"/>
<evidence type="ECO:0000256" key="8">
    <source>
        <dbReference type="ARBA" id="ARBA00022664"/>
    </source>
</evidence>
<evidence type="ECO:0000256" key="15">
    <source>
        <dbReference type="ARBA" id="ARBA00023136"/>
    </source>
</evidence>
<dbReference type="GO" id="GO:0009507">
    <property type="term" value="C:chloroplast"/>
    <property type="evidence" value="ECO:0007669"/>
    <property type="project" value="UniProtKB-SubCell"/>
</dbReference>
<dbReference type="PROSITE" id="PS50042">
    <property type="entry name" value="CNMP_BINDING_3"/>
    <property type="match status" value="1"/>
</dbReference>
<evidence type="ECO:0000256" key="4">
    <source>
        <dbReference type="ARBA" id="ARBA00022448"/>
    </source>
</evidence>
<dbReference type="EMBL" id="JAAGAX010000016">
    <property type="protein sequence ID" value="KAF2289922.1"/>
    <property type="molecule type" value="Genomic_DNA"/>
</dbReference>
<dbReference type="GO" id="GO:0006397">
    <property type="term" value="P:mRNA processing"/>
    <property type="evidence" value="ECO:0007669"/>
    <property type="project" value="UniProtKB-KW"/>
</dbReference>
<comment type="subcellular location">
    <subcellularLocation>
        <location evidence="2">Nucleus membrane</location>
        <topology evidence="2">Multi-pass membrane protein</topology>
    </subcellularLocation>
    <subcellularLocation>
        <location evidence="1">Plastid</location>
        <location evidence="1">Chloroplast</location>
    </subcellularLocation>
</comment>
<evidence type="ECO:0000256" key="1">
    <source>
        <dbReference type="ARBA" id="ARBA00004229"/>
    </source>
</evidence>